<organism evidence="3 4">
    <name type="scientific">Candidatus Collierbacteria bacterium RIFOXYB1_FULL_49_13</name>
    <dbReference type="NCBI Taxonomy" id="1817728"/>
    <lineage>
        <taxon>Bacteria</taxon>
        <taxon>Candidatus Collieribacteriota</taxon>
    </lineage>
</organism>
<dbReference type="Proteomes" id="UP000176682">
    <property type="component" value="Unassembled WGS sequence"/>
</dbReference>
<comment type="caution">
    <text evidence="3">The sequence shown here is derived from an EMBL/GenBank/DDBJ whole genome shotgun (WGS) entry which is preliminary data.</text>
</comment>
<keyword evidence="1" id="KW-0732">Signal</keyword>
<name>A0A1F5FJ49_9BACT</name>
<dbReference type="Pfam" id="PF02643">
    <property type="entry name" value="DUF192"/>
    <property type="match status" value="1"/>
</dbReference>
<gene>
    <name evidence="3" type="ORF">A2368_00150</name>
</gene>
<dbReference type="Pfam" id="PF11790">
    <property type="entry name" value="Glyco_hydro_cc"/>
    <property type="match status" value="1"/>
</dbReference>
<dbReference type="SUPFAM" id="SSF51445">
    <property type="entry name" value="(Trans)glycosidases"/>
    <property type="match status" value="1"/>
</dbReference>
<dbReference type="Gene3D" id="2.60.120.1140">
    <property type="entry name" value="Protein of unknown function DUF192"/>
    <property type="match status" value="1"/>
</dbReference>
<sequence length="495" mass="55149">MRRISIISLISVSLFTLFQGVAAPAVATYSPLSVENNKLCVHVFSPDELEPAAKLVNGRENSSWGYVVVPIQATDRDRKKWTQFMRTAAQRRVIPIIRVATFGEGPNWAEPENADLIDFANFLNDLPWPTQNRYVIIFNEVNHQEEYGGSLNPEHYADILGNAITIFKRRHADFFILPSAMDNASINSVTAMKSTTYLSRMFAHRPELPSLIDGWNSHAYPNPGFTSPPTARHDHSIRSFQADLTFMKNYTQRVLPVFITETGWDGQSLSAGTINTYYQTAFTSVWNHPQVVAVCPFVLQAFDGPFAKFSLYIKPGTPGPVHDFLTRFATPGQPPLSLPQPSPTAVSTSQLLPRISSIFNSGGLARFYKTIKILLSIFAPPEQTSSITIADKTYQLELAKSPTEKTRGLSHRSSLPKDHGMLFLFDTPGIYPFWMKDMLFDIDIIWIYEDQVIGVTTARATDGLKPLYPPSVVSKVLELNVGSGIVAGSPVSIRF</sequence>
<accession>A0A1F5FJ49</accession>
<dbReference type="AlphaFoldDB" id="A0A1F5FJ49"/>
<evidence type="ECO:0000256" key="1">
    <source>
        <dbReference type="SAM" id="SignalP"/>
    </source>
</evidence>
<dbReference type="PANTHER" id="PTHR37953:SF1">
    <property type="entry name" value="UPF0127 PROTEIN MJ1496"/>
    <property type="match status" value="1"/>
</dbReference>
<dbReference type="EMBL" id="MFAM01000015">
    <property type="protein sequence ID" value="OGD79646.1"/>
    <property type="molecule type" value="Genomic_DNA"/>
</dbReference>
<dbReference type="PANTHER" id="PTHR37953">
    <property type="entry name" value="UPF0127 PROTEIN MJ1496"/>
    <property type="match status" value="1"/>
</dbReference>
<evidence type="ECO:0000313" key="3">
    <source>
        <dbReference type="EMBL" id="OGD79646.1"/>
    </source>
</evidence>
<reference evidence="3 4" key="1">
    <citation type="journal article" date="2016" name="Nat. Commun.">
        <title>Thousands of microbial genomes shed light on interconnected biogeochemical processes in an aquifer system.</title>
        <authorList>
            <person name="Anantharaman K."/>
            <person name="Brown C.T."/>
            <person name="Hug L.A."/>
            <person name="Sharon I."/>
            <person name="Castelle C.J."/>
            <person name="Probst A.J."/>
            <person name="Thomas B.C."/>
            <person name="Singh A."/>
            <person name="Wilkins M.J."/>
            <person name="Karaoz U."/>
            <person name="Brodie E.L."/>
            <person name="Williams K.H."/>
            <person name="Hubbard S.S."/>
            <person name="Banfield J.F."/>
        </authorList>
    </citation>
    <scope>NUCLEOTIDE SEQUENCE [LARGE SCALE GENOMIC DNA]</scope>
</reference>
<dbReference type="InterPro" id="IPR024655">
    <property type="entry name" value="Asl1_glyco_hydro_catalytic"/>
</dbReference>
<protein>
    <recommendedName>
        <fullName evidence="2">Asl1-like glycosyl hydrolase catalytic domain-containing protein</fullName>
    </recommendedName>
</protein>
<proteinExistence type="predicted"/>
<dbReference type="Gene3D" id="3.20.20.80">
    <property type="entry name" value="Glycosidases"/>
    <property type="match status" value="1"/>
</dbReference>
<dbReference type="InterPro" id="IPR003795">
    <property type="entry name" value="DUF192"/>
</dbReference>
<evidence type="ECO:0000259" key="2">
    <source>
        <dbReference type="Pfam" id="PF11790"/>
    </source>
</evidence>
<dbReference type="InterPro" id="IPR017853">
    <property type="entry name" value="GH"/>
</dbReference>
<evidence type="ECO:0000313" key="4">
    <source>
        <dbReference type="Proteomes" id="UP000176682"/>
    </source>
</evidence>
<dbReference type="InterPro" id="IPR038695">
    <property type="entry name" value="Saro_0823-like_sf"/>
</dbReference>
<feature type="signal peptide" evidence="1">
    <location>
        <begin position="1"/>
        <end position="22"/>
    </location>
</feature>
<feature type="chain" id="PRO_5009518609" description="Asl1-like glycosyl hydrolase catalytic domain-containing protein" evidence="1">
    <location>
        <begin position="23"/>
        <end position="495"/>
    </location>
</feature>
<feature type="domain" description="Asl1-like glycosyl hydrolase catalytic" evidence="2">
    <location>
        <begin position="129"/>
        <end position="300"/>
    </location>
</feature>